<reference evidence="1" key="1">
    <citation type="submission" date="2022-10" db="EMBL/GenBank/DDBJ databases">
        <title>The complete genomes of actinobacterial strains from the NBC collection.</title>
        <authorList>
            <person name="Joergensen T.S."/>
            <person name="Alvarez Arevalo M."/>
            <person name="Sterndorff E.B."/>
            <person name="Faurdal D."/>
            <person name="Vuksanovic O."/>
            <person name="Mourched A.-S."/>
            <person name="Charusanti P."/>
            <person name="Shaw S."/>
            <person name="Blin K."/>
            <person name="Weber T."/>
        </authorList>
    </citation>
    <scope>NUCLEOTIDE SEQUENCE</scope>
    <source>
        <strain evidence="1">NBC_00119</strain>
    </source>
</reference>
<proteinExistence type="predicted"/>
<protein>
    <submittedName>
        <fullName evidence="1">DNA-binding protein</fullName>
    </submittedName>
</protein>
<dbReference type="AlphaFoldDB" id="A0AAU1U2S1"/>
<keyword evidence="1" id="KW-0238">DNA-binding</keyword>
<dbReference type="Gene3D" id="1.10.150.20">
    <property type="entry name" value="5' to 3' exonuclease, C-terminal subdomain"/>
    <property type="match status" value="1"/>
</dbReference>
<dbReference type="GO" id="GO:0003677">
    <property type="term" value="F:DNA binding"/>
    <property type="evidence" value="ECO:0007669"/>
    <property type="project" value="UniProtKB-KW"/>
</dbReference>
<name>A0AAU1U2S1_9ACTN</name>
<gene>
    <name evidence="1" type="ORF">OHU69_08140</name>
</gene>
<accession>A0AAU1U2S1</accession>
<evidence type="ECO:0000313" key="1">
    <source>
        <dbReference type="EMBL" id="WTS11041.1"/>
    </source>
</evidence>
<dbReference type="EMBL" id="CP108195">
    <property type="protein sequence ID" value="WTS11041.1"/>
    <property type="molecule type" value="Genomic_DNA"/>
</dbReference>
<dbReference type="SUPFAM" id="SSF47789">
    <property type="entry name" value="C-terminal domain of RNA polymerase alpha subunit"/>
    <property type="match status" value="1"/>
</dbReference>
<sequence length="70" mass="7038">MTDGTASTGFPRGIGAPALRALNGAGYTELAQLADVPVNELKALHGMGPKALRVLGEALAERGLALGGPR</sequence>
<organism evidence="1">
    <name type="scientific">Streptomyces sp. NBC_00119</name>
    <dbReference type="NCBI Taxonomy" id="2975659"/>
    <lineage>
        <taxon>Bacteria</taxon>
        <taxon>Bacillati</taxon>
        <taxon>Actinomycetota</taxon>
        <taxon>Actinomycetes</taxon>
        <taxon>Kitasatosporales</taxon>
        <taxon>Streptomycetaceae</taxon>
        <taxon>Streptomyces</taxon>
    </lineage>
</organism>